<evidence type="ECO:0008006" key="3">
    <source>
        <dbReference type="Google" id="ProtNLM"/>
    </source>
</evidence>
<dbReference type="InterPro" id="IPR036116">
    <property type="entry name" value="FN3_sf"/>
</dbReference>
<protein>
    <recommendedName>
        <fullName evidence="3">Gliding motility-associated C-terminal domain-containing protein</fullName>
    </recommendedName>
</protein>
<organism evidence="1 2">
    <name type="scientific">Nibribacter koreensis</name>
    <dbReference type="NCBI Taxonomy" id="1084519"/>
    <lineage>
        <taxon>Bacteria</taxon>
        <taxon>Pseudomonadati</taxon>
        <taxon>Bacteroidota</taxon>
        <taxon>Cytophagia</taxon>
        <taxon>Cytophagales</taxon>
        <taxon>Hymenobacteraceae</taxon>
        <taxon>Nibribacter</taxon>
    </lineage>
</organism>
<comment type="caution">
    <text evidence="1">The sequence shown here is derived from an EMBL/GenBank/DDBJ whole genome shotgun (WGS) entry which is preliminary data.</text>
</comment>
<dbReference type="SUPFAM" id="SSF49265">
    <property type="entry name" value="Fibronectin type III"/>
    <property type="match status" value="1"/>
</dbReference>
<dbReference type="NCBIfam" id="TIGR04131">
    <property type="entry name" value="Bac_Flav_CTERM"/>
    <property type="match status" value="1"/>
</dbReference>
<evidence type="ECO:0000313" key="1">
    <source>
        <dbReference type="EMBL" id="GAA4301299.1"/>
    </source>
</evidence>
<accession>A0ABP8FDU7</accession>
<dbReference type="Gene3D" id="2.60.40.10">
    <property type="entry name" value="Immunoglobulins"/>
    <property type="match status" value="3"/>
</dbReference>
<gene>
    <name evidence="1" type="ORF">GCM10023183_12250</name>
</gene>
<keyword evidence="2" id="KW-1185">Reference proteome</keyword>
<proteinExistence type="predicted"/>
<evidence type="ECO:0000313" key="2">
    <source>
        <dbReference type="Proteomes" id="UP001501844"/>
    </source>
</evidence>
<dbReference type="Pfam" id="PF13585">
    <property type="entry name" value="CHU_C"/>
    <property type="match status" value="1"/>
</dbReference>
<sequence length="913" mass="100649">MSLKRKGLLTYLGFLMGLFAFFLLSTPKAQATHIRAGNIFAKSDTTAARNPLRFFFKLVTYTVKAPNAIEDADATLYFGDCSTPQTSPRASRVELVNGENNTWVNTYFFEHTYAGDGTFTVSYIGENRNAGIVNLSNSVQQTFFLTTTITIDQFLGINKSPVLLVPPIDVADINSIFVHNPGAFDEDGDSLVFRMFEPRIDGGRNGCGDPIGVIAPGYRGLENFLGTPVNAPAPFFRLDPVTGQLTWNTPGVQGEFNIAFVVEEWRDRRLIGRVVRDMQILVKDIPNKPPRLFVPRDTCIIAGTRLRDTIRVTDPEKHPVVVTAFGEMIPPATFSKASRPDTAYVFNWQTLACLDVRRQPYQVTFRAVDVPPAGVQPLTDLQPWRITVIGPPPVLTSSQVVTNNSIRINWQAYNCANASRIYIYRKEGPSTFVPGYCETGIPASSGFVRVGQVGANATTFVDNNNGQGLPRNKTYCYRIYVEFGAPGGGESIASNEICATLESISLTKVSVVETSKTTGKIRVEWSKPRPSNLEQLQAPFQYRLLRALGQNRGTGAVFAPVAGYTFTNLNDTVFTDNNLNTQDTSYTYRVEFYHSVGTGTPTVLADSTSGSSVRLQAKANGTNLVLNWTYNVPWNNARPEQKYHHVIFLKRPNGNFERYDSVAAGPGSGTYTKNIPIIQGEEYCAYVVTKGTYQNPGLPDPLLNNSQIACLVQVCKPIVTLDPCPEITQPTNPPFQNVVSWTLPEGCNTADIVLYTVYYKEKDDDPFTVIGTTTNMTFTHTGIPSFAGCYAVTATDVNGNTSQFEETDVACKDNCIVFILPNIFTPNNDGVNDVFTPKQGAAFIKSAKLKVYSRWGNKVFEGASEPGLNWKGVDSGGKALADGTYFYQVEVEFYGRSSTPDIRVFKGWVEIIH</sequence>
<dbReference type="InterPro" id="IPR026341">
    <property type="entry name" value="T9SS_type_B"/>
</dbReference>
<dbReference type="InterPro" id="IPR013783">
    <property type="entry name" value="Ig-like_fold"/>
</dbReference>
<reference evidence="2" key="1">
    <citation type="journal article" date="2019" name="Int. J. Syst. Evol. Microbiol.">
        <title>The Global Catalogue of Microorganisms (GCM) 10K type strain sequencing project: providing services to taxonomists for standard genome sequencing and annotation.</title>
        <authorList>
            <consortium name="The Broad Institute Genomics Platform"/>
            <consortium name="The Broad Institute Genome Sequencing Center for Infectious Disease"/>
            <person name="Wu L."/>
            <person name="Ma J."/>
        </authorList>
    </citation>
    <scope>NUCLEOTIDE SEQUENCE [LARGE SCALE GENOMIC DNA]</scope>
    <source>
        <strain evidence="2">JCM 17917</strain>
    </source>
</reference>
<dbReference type="Proteomes" id="UP001501844">
    <property type="component" value="Unassembled WGS sequence"/>
</dbReference>
<dbReference type="EMBL" id="BAABGX010000001">
    <property type="protein sequence ID" value="GAA4301299.1"/>
    <property type="molecule type" value="Genomic_DNA"/>
</dbReference>
<name>A0ABP8FDU7_9BACT</name>
<dbReference type="RefSeq" id="WP_345163647.1">
    <property type="nucleotide sequence ID" value="NZ_BAABGX010000001.1"/>
</dbReference>